<accession>A0A3G8F2K5</accession>
<name>A0A3G8F2K5_9CAUD</name>
<keyword evidence="2" id="KW-1185">Reference proteome</keyword>
<proteinExistence type="predicted"/>
<protein>
    <submittedName>
        <fullName evidence="1">Uncharacterized protein</fullName>
    </submittedName>
</protein>
<reference evidence="1 2" key="1">
    <citation type="submission" date="2018-10" db="EMBL/GenBank/DDBJ databases">
        <title>Sequencing Bacillus anthracis Typing Phage AP631.</title>
        <authorList>
            <person name="Liu X."/>
            <person name="Wang D."/>
            <person name="Pan C."/>
            <person name="Feng E."/>
            <person name="Fan H."/>
            <person name="Li M."/>
            <person name="Zhu L."/>
            <person name="Liang X."/>
            <person name="Tong Y."/>
            <person name="Wang H."/>
        </authorList>
    </citation>
    <scope>NUCLEOTIDE SEQUENCE [LARGE SCALE GENOMIC DNA]</scope>
</reference>
<evidence type="ECO:0000313" key="1">
    <source>
        <dbReference type="EMBL" id="AZF88389.1"/>
    </source>
</evidence>
<gene>
    <name evidence="1" type="ORF">AP631_0044</name>
</gene>
<dbReference type="EMBL" id="MK085976">
    <property type="protein sequence ID" value="AZF88389.1"/>
    <property type="molecule type" value="Genomic_DNA"/>
</dbReference>
<evidence type="ECO:0000313" key="2">
    <source>
        <dbReference type="Proteomes" id="UP000271896"/>
    </source>
</evidence>
<sequence length="88" mass="10488">MERYLKILSKIDKIYKEKHGGKYGELLSMKELYEKIPSLSDEFWLWFFESGEVDKFKYTSVILPSWSGDYMYVRAGQVSMTHLIVEYS</sequence>
<organism evidence="1 2">
    <name type="scientific">Bacillus phage AP631</name>
    <dbReference type="NCBI Taxonomy" id="2483609"/>
    <lineage>
        <taxon>Viruses</taxon>
        <taxon>Duplodnaviria</taxon>
        <taxon>Heunggongvirae</taxon>
        <taxon>Uroviricota</taxon>
        <taxon>Caudoviricetes</taxon>
        <taxon>Wbetavirus</taxon>
        <taxon>Wbetavirus AP631</taxon>
    </lineage>
</organism>
<dbReference type="Proteomes" id="UP000271896">
    <property type="component" value="Segment"/>
</dbReference>